<evidence type="ECO:0000313" key="2">
    <source>
        <dbReference type="EMBL" id="PDX57413.1"/>
    </source>
</evidence>
<dbReference type="Pfam" id="PF03837">
    <property type="entry name" value="RecT"/>
    <property type="match status" value="1"/>
</dbReference>
<proteinExistence type="predicted"/>
<dbReference type="EMBL" id="NMTQ01000037">
    <property type="protein sequence ID" value="PDX57413.1"/>
    <property type="molecule type" value="Genomic_DNA"/>
</dbReference>
<keyword evidence="3" id="KW-1185">Reference proteome</keyword>
<gene>
    <name evidence="2" type="ORF">CGS46_12885</name>
</gene>
<dbReference type="GO" id="GO:0006259">
    <property type="term" value="P:DNA metabolic process"/>
    <property type="evidence" value="ECO:0007669"/>
    <property type="project" value="InterPro"/>
</dbReference>
<accession>A0A2A6Z7S5</accession>
<dbReference type="Proteomes" id="UP000220752">
    <property type="component" value="Unassembled WGS sequence"/>
</dbReference>
<name>A0A2A6Z7S5_9FIRM</name>
<comment type="caution">
    <text evidence="2">The sequence shown here is derived from an EMBL/GenBank/DDBJ whole genome shotgun (WGS) entry which is preliminary data.</text>
</comment>
<sequence length="371" mass="41706">MNAENAAMTPAAENAVVETATESIGTRFTKKVLAQFASNTGSQVAVTEFQRRLIQGYFIQIDRALAVAEEARVAKNAKNRDHKWDETLPVTWKFVNLQDLAMDLVRYARMGLDMQCENMLFPIPYKNNKTNLYDVTLMPGYNGIRYVAMKYALHKPKADTIELVYSNDKFAPHPKDSRHPVASYEFEITNPFDRGDIVGGFGYLEYDDPTQNELIVMPMAAIRKRMPKYASAEFWGGTKQVYNKETGKKEDTTVEGWLDEMCRKTLIREVFSAKHIVRDPEKLDEDYRVMKAREVAYAEIQAEAEIQEQANTVLIDTAPQPAAPASLPEPKKTIQVDASTGEVLEPQAAPAAKPTSRKAAPAQWDVAEPGF</sequence>
<evidence type="ECO:0000313" key="3">
    <source>
        <dbReference type="Proteomes" id="UP000220752"/>
    </source>
</evidence>
<dbReference type="InterPro" id="IPR018330">
    <property type="entry name" value="RecT_fam"/>
</dbReference>
<protein>
    <submittedName>
        <fullName evidence="2">Recombinational DNA repair protein (RecE pathway)</fullName>
    </submittedName>
</protein>
<dbReference type="AlphaFoldDB" id="A0A2A6Z7S5"/>
<evidence type="ECO:0000256" key="1">
    <source>
        <dbReference type="SAM" id="MobiDB-lite"/>
    </source>
</evidence>
<feature type="region of interest" description="Disordered" evidence="1">
    <location>
        <begin position="320"/>
        <end position="371"/>
    </location>
</feature>
<dbReference type="GO" id="GO:0003677">
    <property type="term" value="F:DNA binding"/>
    <property type="evidence" value="ECO:0007669"/>
    <property type="project" value="InterPro"/>
</dbReference>
<organism evidence="2 3">
    <name type="scientific">Faecalibacterium langellae</name>
    <dbReference type="NCBI Taxonomy" id="3435293"/>
    <lineage>
        <taxon>Bacteria</taxon>
        <taxon>Bacillati</taxon>
        <taxon>Bacillota</taxon>
        <taxon>Clostridia</taxon>
        <taxon>Eubacteriales</taxon>
        <taxon>Oscillospiraceae</taxon>
        <taxon>Faecalibacterium</taxon>
    </lineage>
</organism>
<reference evidence="2 3" key="1">
    <citation type="journal article" date="2017" name="Front. Microbiol.">
        <title>New Insights into the Diversity of the Genus Faecalibacterium.</title>
        <authorList>
            <person name="Benevides L."/>
            <person name="Burman S."/>
            <person name="Martin R."/>
            <person name="Robert V."/>
            <person name="Thomas M."/>
            <person name="Miquel S."/>
            <person name="Chain F."/>
            <person name="Sokol H."/>
            <person name="Bermudez-Humaran L.G."/>
            <person name="Morrison M."/>
            <person name="Langella P."/>
            <person name="Azevedo V.A."/>
            <person name="Chatel J.M."/>
            <person name="Soares S."/>
        </authorList>
    </citation>
    <scope>NUCLEOTIDE SEQUENCE [LARGE SCALE GENOMIC DNA]</scope>
    <source>
        <strain evidence="3">CNCM I-4540</strain>
    </source>
</reference>